<feature type="transmembrane region" description="Helical" evidence="8">
    <location>
        <begin position="442"/>
        <end position="461"/>
    </location>
</feature>
<keyword evidence="5 8" id="KW-1133">Transmembrane helix</keyword>
<evidence type="ECO:0000256" key="7">
    <source>
        <dbReference type="SAM" id="MobiDB-lite"/>
    </source>
</evidence>
<organism evidence="9 10">
    <name type="scientific">Hortaea werneckii</name>
    <name type="common">Black yeast</name>
    <name type="synonym">Cladosporium werneckii</name>
    <dbReference type="NCBI Taxonomy" id="91943"/>
    <lineage>
        <taxon>Eukaryota</taxon>
        <taxon>Fungi</taxon>
        <taxon>Dikarya</taxon>
        <taxon>Ascomycota</taxon>
        <taxon>Pezizomycotina</taxon>
        <taxon>Dothideomycetes</taxon>
        <taxon>Dothideomycetidae</taxon>
        <taxon>Mycosphaerellales</taxon>
        <taxon>Teratosphaeriaceae</taxon>
        <taxon>Hortaea</taxon>
    </lineage>
</organism>
<feature type="transmembrane region" description="Helical" evidence="8">
    <location>
        <begin position="104"/>
        <end position="126"/>
    </location>
</feature>
<feature type="transmembrane region" description="Helical" evidence="8">
    <location>
        <begin position="345"/>
        <end position="364"/>
    </location>
</feature>
<feature type="transmembrane region" description="Helical" evidence="8">
    <location>
        <begin position="138"/>
        <end position="171"/>
    </location>
</feature>
<dbReference type="EMBL" id="QWIO01001440">
    <property type="protein sequence ID" value="RMY71783.1"/>
    <property type="molecule type" value="Genomic_DNA"/>
</dbReference>
<evidence type="ECO:0008006" key="11">
    <source>
        <dbReference type="Google" id="ProtNLM"/>
    </source>
</evidence>
<evidence type="ECO:0000313" key="9">
    <source>
        <dbReference type="EMBL" id="RMY71783.1"/>
    </source>
</evidence>
<name>A0A3M7E5N0_HORWE</name>
<dbReference type="InterPro" id="IPR014047">
    <property type="entry name" value="Chr_Tranpt_l_chain"/>
</dbReference>
<proteinExistence type="inferred from homology"/>
<dbReference type="Proteomes" id="UP000269539">
    <property type="component" value="Unassembled WGS sequence"/>
</dbReference>
<evidence type="ECO:0000256" key="6">
    <source>
        <dbReference type="ARBA" id="ARBA00023136"/>
    </source>
</evidence>
<reference evidence="9 10" key="1">
    <citation type="journal article" date="2018" name="BMC Genomics">
        <title>Genomic evidence for intraspecific hybridization in a clonal and extremely halotolerant yeast.</title>
        <authorList>
            <person name="Gostincar C."/>
            <person name="Stajich J.E."/>
            <person name="Zupancic J."/>
            <person name="Zalar P."/>
            <person name="Gunde-Cimerman N."/>
        </authorList>
    </citation>
    <scope>NUCLEOTIDE SEQUENCE [LARGE SCALE GENOMIC DNA]</scope>
    <source>
        <strain evidence="9 10">EXF-10513</strain>
    </source>
</reference>
<keyword evidence="4 8" id="KW-0812">Transmembrane</keyword>
<evidence type="ECO:0000256" key="2">
    <source>
        <dbReference type="ARBA" id="ARBA00005262"/>
    </source>
</evidence>
<feature type="transmembrane region" description="Helical" evidence="8">
    <location>
        <begin position="384"/>
        <end position="405"/>
    </location>
</feature>
<evidence type="ECO:0000256" key="4">
    <source>
        <dbReference type="ARBA" id="ARBA00022692"/>
    </source>
</evidence>
<dbReference type="GO" id="GO:0015109">
    <property type="term" value="F:chromate transmembrane transporter activity"/>
    <property type="evidence" value="ECO:0007669"/>
    <property type="project" value="InterPro"/>
</dbReference>
<comment type="caution">
    <text evidence="9">The sequence shown here is derived from an EMBL/GenBank/DDBJ whole genome shotgun (WGS) entry which is preliminary data.</text>
</comment>
<dbReference type="Pfam" id="PF02417">
    <property type="entry name" value="Chromate_transp"/>
    <property type="match status" value="2"/>
</dbReference>
<feature type="transmembrane region" description="Helical" evidence="8">
    <location>
        <begin position="311"/>
        <end position="333"/>
    </location>
</feature>
<dbReference type="AlphaFoldDB" id="A0A3M7E5N0"/>
<protein>
    <recommendedName>
        <fullName evidence="11">Chromate transporter</fullName>
    </recommendedName>
</protein>
<evidence type="ECO:0000256" key="5">
    <source>
        <dbReference type="ARBA" id="ARBA00022989"/>
    </source>
</evidence>
<dbReference type="PANTHER" id="PTHR33567:SF3">
    <property type="entry name" value="CHROMATE ION TRANSPORTER (EUROFUNG)"/>
    <property type="match status" value="1"/>
</dbReference>
<comment type="subcellular location">
    <subcellularLocation>
        <location evidence="1">Cell membrane</location>
        <topology evidence="1">Multi-pass membrane protein</topology>
    </subcellularLocation>
</comment>
<dbReference type="GO" id="GO:0005886">
    <property type="term" value="C:plasma membrane"/>
    <property type="evidence" value="ECO:0007669"/>
    <property type="project" value="UniProtKB-SubCell"/>
</dbReference>
<evidence type="ECO:0000256" key="3">
    <source>
        <dbReference type="ARBA" id="ARBA00022475"/>
    </source>
</evidence>
<keyword evidence="6 8" id="KW-0472">Membrane</keyword>
<feature type="compositionally biased region" description="Polar residues" evidence="7">
    <location>
        <begin position="223"/>
        <end position="236"/>
    </location>
</feature>
<evidence type="ECO:0000256" key="1">
    <source>
        <dbReference type="ARBA" id="ARBA00004651"/>
    </source>
</evidence>
<feature type="transmembrane region" description="Helical" evidence="8">
    <location>
        <begin position="244"/>
        <end position="262"/>
    </location>
</feature>
<feature type="transmembrane region" description="Helical" evidence="8">
    <location>
        <begin position="66"/>
        <end position="92"/>
    </location>
</feature>
<comment type="similarity">
    <text evidence="2">Belongs to the chromate ion transporter (CHR) (TC 2.A.51) family.</text>
</comment>
<dbReference type="PIRSF" id="PIRSF004810">
    <property type="entry name" value="ChrA"/>
    <property type="match status" value="1"/>
</dbReference>
<evidence type="ECO:0000256" key="8">
    <source>
        <dbReference type="SAM" id="Phobius"/>
    </source>
</evidence>
<accession>A0A3M7E5N0</accession>
<feature type="transmembrane region" description="Helical" evidence="8">
    <location>
        <begin position="274"/>
        <end position="296"/>
    </location>
</feature>
<dbReference type="InterPro" id="IPR003370">
    <property type="entry name" value="Chromate_transpt"/>
</dbReference>
<keyword evidence="3" id="KW-1003">Cell membrane</keyword>
<feature type="compositionally biased region" description="Polar residues" evidence="7">
    <location>
        <begin position="190"/>
        <end position="214"/>
    </location>
</feature>
<sequence length="464" mass="50066">MLLHNWHLGVTSFGGPTVHFQIFNRLFVEKYQWLDEQSYQEMFALCQALSGPSSTKMHYAINVLNYGFWIGVLAFFVWSLPMAMAAFGLSLVVANIGDELPAPAYALLSGLNAATVGIVALAAVQLSNKAITDTLTRILVFFGATAGALYNALWYFPALLAGGGVVTVVWVSKLLPKLVRSGKRPIATGAESTSADIELASTDNPQRQQMTPNSVAEPEGLEGQQTDPTNTITSSNRFKGWKQGTLILISSFLAFTVVMVLRGTLSGRTRGFDVFANLFLAGTIIFGGGPVVIPLLREYVVAEGWVSARDFLLGLAITQAFPGPNFSFAVYLGSLAVAREARGDVPRVVGALLAYIAIFTPGLWLHTGMVGVWSTVRKLQAVRAMLRGVHATAVGLVFTAVYRLFEIGYLDAQVRTGGSLSRDPWWVVIVATSFIGGKHFRLSPPLAILLGASMGLIWYAVVQL</sequence>
<evidence type="ECO:0000313" key="10">
    <source>
        <dbReference type="Proteomes" id="UP000269539"/>
    </source>
</evidence>
<gene>
    <name evidence="9" type="ORF">D0864_10567</name>
</gene>
<feature type="region of interest" description="Disordered" evidence="7">
    <location>
        <begin position="189"/>
        <end position="236"/>
    </location>
</feature>
<dbReference type="VEuPathDB" id="FungiDB:BTJ68_07686"/>
<dbReference type="PANTHER" id="PTHR33567">
    <property type="entry name" value="CHROMATE ION TRANSPORTER (EUROFUNG)"/>
    <property type="match status" value="1"/>
</dbReference>